<dbReference type="Gene3D" id="3.30.530.20">
    <property type="match status" value="1"/>
</dbReference>
<dbReference type="EMBL" id="WRXO01000002">
    <property type="protein sequence ID" value="MVT40717.1"/>
    <property type="molecule type" value="Genomic_DNA"/>
</dbReference>
<dbReference type="RefSeq" id="WP_157299353.1">
    <property type="nucleotide sequence ID" value="NZ_BAAAZB010000010.1"/>
</dbReference>
<evidence type="ECO:0000313" key="1">
    <source>
        <dbReference type="EMBL" id="MVT40717.1"/>
    </source>
</evidence>
<keyword evidence="2" id="KW-1185">Reference proteome</keyword>
<comment type="caution">
    <text evidence="1">The sequence shown here is derived from an EMBL/GenBank/DDBJ whole genome shotgun (WGS) entry which is preliminary data.</text>
</comment>
<dbReference type="Proteomes" id="UP000468388">
    <property type="component" value="Unassembled WGS sequence"/>
</dbReference>
<dbReference type="InterPro" id="IPR023393">
    <property type="entry name" value="START-like_dom_sf"/>
</dbReference>
<reference evidence="1 2" key="1">
    <citation type="submission" date="2019-12" db="EMBL/GenBank/DDBJ databases">
        <title>The draft genomic sequence of strain Chitinophaga oryziterrae JCM 16595.</title>
        <authorList>
            <person name="Zhang X."/>
        </authorList>
    </citation>
    <scope>NUCLEOTIDE SEQUENCE [LARGE SCALE GENOMIC DNA]</scope>
    <source>
        <strain evidence="1 2">JCM 16595</strain>
    </source>
</reference>
<evidence type="ECO:0000313" key="2">
    <source>
        <dbReference type="Proteomes" id="UP000468388"/>
    </source>
</evidence>
<name>A0A6N8J652_9BACT</name>
<accession>A0A6N8J652</accession>
<dbReference type="AlphaFoldDB" id="A0A6N8J652"/>
<dbReference type="CDD" id="cd07818">
    <property type="entry name" value="SRPBCC_1"/>
    <property type="match status" value="1"/>
</dbReference>
<proteinExistence type="predicted"/>
<dbReference type="SUPFAM" id="SSF55961">
    <property type="entry name" value="Bet v1-like"/>
    <property type="match status" value="1"/>
</dbReference>
<dbReference type="OrthoDB" id="9807923at2"/>
<protein>
    <submittedName>
        <fullName evidence="1">Polyketide cyclase</fullName>
    </submittedName>
</protein>
<organism evidence="1 2">
    <name type="scientific">Chitinophaga oryziterrae</name>
    <dbReference type="NCBI Taxonomy" id="1031224"/>
    <lineage>
        <taxon>Bacteria</taxon>
        <taxon>Pseudomonadati</taxon>
        <taxon>Bacteroidota</taxon>
        <taxon>Chitinophagia</taxon>
        <taxon>Chitinophagales</taxon>
        <taxon>Chitinophagaceae</taxon>
        <taxon>Chitinophaga</taxon>
    </lineage>
</organism>
<sequence>MNILLIIVSLIILLFIIGLFSKKSYAIQRNIIIDKPKQDVFNYLKYLKNQDHYSKWVMTDPNMKKTFTGTDGTVGFIYAWDGNKKAGKGEQEIKNIVEGEKLDVEVRFIRPFAGLAQTPFTTTALSPNQTKVTWGMSSTMKYPMNIMLLFMNMEKMLGRDMEISLVNMKNILEEGVITSL</sequence>
<gene>
    <name evidence="1" type="ORF">GO495_09020</name>
</gene>